<proteinExistence type="predicted"/>
<dbReference type="InterPro" id="IPR045455">
    <property type="entry name" value="NrS-1_pol-like_helicase"/>
</dbReference>
<evidence type="ECO:0000259" key="1">
    <source>
        <dbReference type="Pfam" id="PF19263"/>
    </source>
</evidence>
<organism evidence="2">
    <name type="scientific">uncultured Alphaproteobacteria bacterium</name>
    <dbReference type="NCBI Taxonomy" id="91750"/>
    <lineage>
        <taxon>Bacteria</taxon>
        <taxon>Pseudomonadati</taxon>
        <taxon>Pseudomonadota</taxon>
        <taxon>Alphaproteobacteria</taxon>
        <taxon>environmental samples</taxon>
    </lineage>
</organism>
<accession>A0A1B0Z2F5</accession>
<name>A0A1B0Z2F5_9PROT</name>
<reference evidence="2" key="1">
    <citation type="submission" date="2015-11" db="EMBL/GenBank/DDBJ databases">
        <title>Genomes of Abundant and Widespread Viruses from the Deep Ocean.</title>
        <authorList>
            <person name="Mizuno C.M."/>
            <person name="Ghai R."/>
            <person name="Saghai A."/>
            <person name="Lopez-Garcia P."/>
            <person name="Rodriguez-Valera F."/>
        </authorList>
    </citation>
    <scope>NUCLEOTIDE SEQUENCE</scope>
</reference>
<dbReference type="EMBL" id="KT997875">
    <property type="protein sequence ID" value="ANO58378.1"/>
    <property type="molecule type" value="Genomic_DNA"/>
</dbReference>
<evidence type="ECO:0000313" key="2">
    <source>
        <dbReference type="EMBL" id="ANO58378.1"/>
    </source>
</evidence>
<feature type="domain" description="NrS-1 polymerase-like helicase" evidence="1">
    <location>
        <begin position="432"/>
        <end position="544"/>
    </location>
</feature>
<sequence length="862" mass="99930">MKTPQEYLDKGFNITPCGANDPETGEFNPKRPKLKAWQKHTATIKDFNGKDNIGLILDKCTDIDIDNEKVKEFIDLGYIKPGSAIYGRKSNGCSHFVFKGQTKYENFSLPKEFNNFCKNFPHGNTLLELRSGPGHQSIVPGSTIDGEKVEWEVFEGISPYDGNIQDDVSTTAFMTAMSILYPNLGKRDDYCYAIACILARGTEITDSVIDDIVYDIACKSHDEEATKRRGKGSHARKQIAAKGHIKGFTTLQDILGLDNMKPLYTLFSWVGVETPDQNLDLIRKKYYYMEDIGEMYDPKLDQSYKEKEFNNKWLYYFPGYRGKKKDDKAFAKLLKDPEFQERKLTGRAMLPDFKYPVAEINNNENKHPLLLPGKYFNLYSGRPLEPDEGDVTEIISHFKKVFGEDNWKHLEQYLAYCIRYPGAKTRWIPLVVSVEGVGKGLLMRMMSKLMGYKYVNENVSFSDITEKHSVIVVGTLFICLNEVVLDKQYATKRTISSKIKPFITDDFLNINDKGKRIYKYLNNCNSIVFSNDKDCLHVDTSSRRYLVIHCKTTTKEVEKMADAGAFDPLWKKLDEHPEHLLDYFLNQVTIEDEDVYQKRAPKTPELLEMIEDSKHDTIGELDEALAEKAPPFDEENFRGFISKKMLVNFIRNEWKTPHPPIKLINEWLKDNGLCWKDGKKTRQIVMANGARPRVFLLEDKRGILKELTEGDLGDMASITRTTPGKYEEDIKLDYFMEKVEKEFPEHIVRISMDDYVRKACYYLKYLDKDIVRKIVEVQKRLLDRRDKLIEENSTVTWEQSFNVERKITVTDWVKVSTVLKPLETETDKIIDEIAKEEIRREINEKSKRTREKNKKLKEEGLL</sequence>
<dbReference type="Pfam" id="PF19263">
    <property type="entry name" value="DUF5906"/>
    <property type="match status" value="1"/>
</dbReference>
<dbReference type="EMBL" id="KT997805">
    <property type="protein sequence ID" value="ANO58318.1"/>
    <property type="molecule type" value="Genomic_DNA"/>
</dbReference>
<protein>
    <recommendedName>
        <fullName evidence="1">NrS-1 polymerase-like helicase domain-containing protein</fullName>
    </recommendedName>
</protein>
<dbReference type="AlphaFoldDB" id="A0A1B0Z2F5"/>